<name>A0A2N0HL28_9SPHN</name>
<organism evidence="2 3">
    <name type="scientific">Novosphingobium kunmingense</name>
    <dbReference type="NCBI Taxonomy" id="1211806"/>
    <lineage>
        <taxon>Bacteria</taxon>
        <taxon>Pseudomonadati</taxon>
        <taxon>Pseudomonadota</taxon>
        <taxon>Alphaproteobacteria</taxon>
        <taxon>Sphingomonadales</taxon>
        <taxon>Sphingomonadaceae</taxon>
        <taxon>Novosphingobium</taxon>
    </lineage>
</organism>
<keyword evidence="1" id="KW-1133">Transmembrane helix</keyword>
<dbReference type="EMBL" id="PHUF01000003">
    <property type="protein sequence ID" value="PKB19667.1"/>
    <property type="molecule type" value="Genomic_DNA"/>
</dbReference>
<keyword evidence="1" id="KW-0472">Membrane</keyword>
<evidence type="ECO:0000313" key="2">
    <source>
        <dbReference type="EMBL" id="PKB19667.1"/>
    </source>
</evidence>
<proteinExistence type="predicted"/>
<keyword evidence="1" id="KW-0812">Transmembrane</keyword>
<protein>
    <submittedName>
        <fullName evidence="2">Uncharacterized protein</fullName>
    </submittedName>
</protein>
<evidence type="ECO:0000313" key="3">
    <source>
        <dbReference type="Proteomes" id="UP000232587"/>
    </source>
</evidence>
<comment type="caution">
    <text evidence="2">The sequence shown here is derived from an EMBL/GenBank/DDBJ whole genome shotgun (WGS) entry which is preliminary data.</text>
</comment>
<keyword evidence="3" id="KW-1185">Reference proteome</keyword>
<feature type="transmembrane region" description="Helical" evidence="1">
    <location>
        <begin position="61"/>
        <end position="80"/>
    </location>
</feature>
<dbReference type="Proteomes" id="UP000232587">
    <property type="component" value="Unassembled WGS sequence"/>
</dbReference>
<dbReference type="AlphaFoldDB" id="A0A2N0HL28"/>
<gene>
    <name evidence="2" type="ORF">B0I00_1907</name>
</gene>
<reference evidence="2 3" key="1">
    <citation type="submission" date="2017-11" db="EMBL/GenBank/DDBJ databases">
        <title>Genomic Encyclopedia of Type Strains, Phase III (KMG-III): the genomes of soil and plant-associated and newly described type strains.</title>
        <authorList>
            <person name="Whitman W."/>
        </authorList>
    </citation>
    <scope>NUCLEOTIDE SEQUENCE [LARGE SCALE GENOMIC DNA]</scope>
    <source>
        <strain evidence="2 3">CGMCC 1.12274</strain>
    </source>
</reference>
<accession>A0A2N0HL28</accession>
<sequence length="135" mass="14468">MLLLRLTCFGLTAWTAWWSRPGFAAMTRGRHGLADVALAGVFFFAIGTLVFQARWLTAAPVGVNLLSLLLVNIGLGLLAWGQRRARARDLGRLVAVFDRPDLALALTDLAATDPEGAARLAAEARRLTAEGLARG</sequence>
<feature type="transmembrane region" description="Helical" evidence="1">
    <location>
        <begin position="36"/>
        <end position="55"/>
    </location>
</feature>
<evidence type="ECO:0000256" key="1">
    <source>
        <dbReference type="SAM" id="Phobius"/>
    </source>
</evidence>